<feature type="non-terminal residue" evidence="4">
    <location>
        <position position="40"/>
    </location>
</feature>
<evidence type="ECO:0000256" key="1">
    <source>
        <dbReference type="ARBA" id="ARBA00022574"/>
    </source>
</evidence>
<keyword evidence="5" id="KW-1185">Reference proteome</keyword>
<name>A0A2J7ZG35_9CHLO</name>
<evidence type="ECO:0000256" key="2">
    <source>
        <dbReference type="ARBA" id="ARBA00022737"/>
    </source>
</evidence>
<dbReference type="PANTHER" id="PTHR19848">
    <property type="entry name" value="WD40 REPEAT PROTEIN"/>
    <property type="match status" value="1"/>
</dbReference>
<organism evidence="4 5">
    <name type="scientific">Tetrabaena socialis</name>
    <dbReference type="NCBI Taxonomy" id="47790"/>
    <lineage>
        <taxon>Eukaryota</taxon>
        <taxon>Viridiplantae</taxon>
        <taxon>Chlorophyta</taxon>
        <taxon>core chlorophytes</taxon>
        <taxon>Chlorophyceae</taxon>
        <taxon>CS clade</taxon>
        <taxon>Chlamydomonadales</taxon>
        <taxon>Tetrabaenaceae</taxon>
        <taxon>Tetrabaena</taxon>
    </lineage>
</organism>
<dbReference type="Pfam" id="PF00400">
    <property type="entry name" value="WD40"/>
    <property type="match status" value="1"/>
</dbReference>
<dbReference type="SUPFAM" id="SSF50998">
    <property type="entry name" value="Quinoprotein alcohol dehydrogenase-like"/>
    <property type="match status" value="1"/>
</dbReference>
<dbReference type="PROSITE" id="PS50294">
    <property type="entry name" value="WD_REPEATS_REGION"/>
    <property type="match status" value="1"/>
</dbReference>
<dbReference type="PROSITE" id="PS50082">
    <property type="entry name" value="WD_REPEATS_2"/>
    <property type="match status" value="1"/>
</dbReference>
<protein>
    <submittedName>
        <fullName evidence="4">Vegetative incompatibility protein HET-E-1</fullName>
    </submittedName>
</protein>
<dbReference type="InterPro" id="IPR019775">
    <property type="entry name" value="WD40_repeat_CS"/>
</dbReference>
<dbReference type="PROSITE" id="PS00678">
    <property type="entry name" value="WD_REPEATS_1"/>
    <property type="match status" value="1"/>
</dbReference>
<dbReference type="Gene3D" id="2.130.10.10">
    <property type="entry name" value="YVTN repeat-like/Quinoprotein amine dehydrogenase"/>
    <property type="match status" value="1"/>
</dbReference>
<gene>
    <name evidence="4" type="ORF">TSOC_015001</name>
</gene>
<evidence type="ECO:0000313" key="4">
    <source>
        <dbReference type="EMBL" id="PNG99226.1"/>
    </source>
</evidence>
<evidence type="ECO:0000313" key="5">
    <source>
        <dbReference type="Proteomes" id="UP000236333"/>
    </source>
</evidence>
<comment type="caution">
    <text evidence="4">The sequence shown here is derived from an EMBL/GenBank/DDBJ whole genome shotgun (WGS) entry which is preliminary data.</text>
</comment>
<dbReference type="OrthoDB" id="5571054at2759"/>
<dbReference type="Proteomes" id="UP000236333">
    <property type="component" value="Unassembled WGS sequence"/>
</dbReference>
<dbReference type="InterPro" id="IPR001680">
    <property type="entry name" value="WD40_rpt"/>
</dbReference>
<dbReference type="EMBL" id="PGGS01003624">
    <property type="protein sequence ID" value="PNG99226.1"/>
    <property type="molecule type" value="Genomic_DNA"/>
</dbReference>
<sequence length="40" mass="4388">MWRLTSVAFSPDGRQLASGSEDCNLRLWDTATGQCTATLK</sequence>
<keyword evidence="1 3" id="KW-0853">WD repeat</keyword>
<dbReference type="InterPro" id="IPR015943">
    <property type="entry name" value="WD40/YVTN_repeat-like_dom_sf"/>
</dbReference>
<proteinExistence type="predicted"/>
<dbReference type="InterPro" id="IPR011047">
    <property type="entry name" value="Quinoprotein_ADH-like_sf"/>
</dbReference>
<evidence type="ECO:0000256" key="3">
    <source>
        <dbReference type="PROSITE-ProRule" id="PRU00221"/>
    </source>
</evidence>
<reference evidence="4 5" key="1">
    <citation type="journal article" date="2017" name="Mol. Biol. Evol.">
        <title>The 4-celled Tetrabaena socialis nuclear genome reveals the essential components for genetic control of cell number at the origin of multicellularity in the volvocine lineage.</title>
        <authorList>
            <person name="Featherston J."/>
            <person name="Arakaki Y."/>
            <person name="Hanschen E.R."/>
            <person name="Ferris P.J."/>
            <person name="Michod R.E."/>
            <person name="Olson B.J.S.C."/>
            <person name="Nozaki H."/>
            <person name="Durand P.M."/>
        </authorList>
    </citation>
    <scope>NUCLEOTIDE SEQUENCE [LARGE SCALE GENOMIC DNA]</scope>
    <source>
        <strain evidence="4 5">NIES-571</strain>
    </source>
</reference>
<keyword evidence="2" id="KW-0677">Repeat</keyword>
<dbReference type="PANTHER" id="PTHR19848:SF8">
    <property type="entry name" value="F-BOX AND WD REPEAT DOMAIN CONTAINING 7"/>
    <property type="match status" value="1"/>
</dbReference>
<dbReference type="AlphaFoldDB" id="A0A2J7ZG35"/>
<accession>A0A2J7ZG35</accession>
<feature type="repeat" description="WD" evidence="3">
    <location>
        <begin position="1"/>
        <end position="38"/>
    </location>
</feature>